<gene>
    <name evidence="1" type="ORF">K491DRAFT_684345</name>
</gene>
<keyword evidence="2" id="KW-1185">Reference proteome</keyword>
<evidence type="ECO:0000313" key="1">
    <source>
        <dbReference type="EMBL" id="KAF2648848.1"/>
    </source>
</evidence>
<dbReference type="OrthoDB" id="1844152at2759"/>
<dbReference type="Proteomes" id="UP000799324">
    <property type="component" value="Unassembled WGS sequence"/>
</dbReference>
<sequence length="179" mass="19600">MFGKDDCKVWPRLSSRQIFCNTACRCTCGATVAVDMGWCAVTHDDASRYASERRGSATLCEAAKTAIKSHGWNNAMLNHMPLMDSSSARCTDYIQSSHVRSLNPSFKASTDLPCDTVNIERKLMNQAFTLSDGLILPRGIVFALPASSCARNVDLVASSNDSDPYRLPKLAQQDTDEVN</sequence>
<name>A0A6A6SR41_9PLEO</name>
<reference evidence="1" key="1">
    <citation type="journal article" date="2020" name="Stud. Mycol.">
        <title>101 Dothideomycetes genomes: a test case for predicting lifestyles and emergence of pathogens.</title>
        <authorList>
            <person name="Haridas S."/>
            <person name="Albert R."/>
            <person name="Binder M."/>
            <person name="Bloem J."/>
            <person name="Labutti K."/>
            <person name="Salamov A."/>
            <person name="Andreopoulos B."/>
            <person name="Baker S."/>
            <person name="Barry K."/>
            <person name="Bills G."/>
            <person name="Bluhm B."/>
            <person name="Cannon C."/>
            <person name="Castanera R."/>
            <person name="Culley D."/>
            <person name="Daum C."/>
            <person name="Ezra D."/>
            <person name="Gonzalez J."/>
            <person name="Henrissat B."/>
            <person name="Kuo A."/>
            <person name="Liang C."/>
            <person name="Lipzen A."/>
            <person name="Lutzoni F."/>
            <person name="Magnuson J."/>
            <person name="Mondo S."/>
            <person name="Nolan M."/>
            <person name="Ohm R."/>
            <person name="Pangilinan J."/>
            <person name="Park H.-J."/>
            <person name="Ramirez L."/>
            <person name="Alfaro M."/>
            <person name="Sun H."/>
            <person name="Tritt A."/>
            <person name="Yoshinaga Y."/>
            <person name="Zwiers L.-H."/>
            <person name="Turgeon B."/>
            <person name="Goodwin S."/>
            <person name="Spatafora J."/>
            <person name="Crous P."/>
            <person name="Grigoriev I."/>
        </authorList>
    </citation>
    <scope>NUCLEOTIDE SEQUENCE</scope>
    <source>
        <strain evidence="1">CBS 122681</strain>
    </source>
</reference>
<accession>A0A6A6SR41</accession>
<dbReference type="AlphaFoldDB" id="A0A6A6SR41"/>
<proteinExistence type="predicted"/>
<evidence type="ECO:0000313" key="2">
    <source>
        <dbReference type="Proteomes" id="UP000799324"/>
    </source>
</evidence>
<protein>
    <submittedName>
        <fullName evidence="1">Uncharacterized protein</fullName>
    </submittedName>
</protein>
<dbReference type="EMBL" id="MU004518">
    <property type="protein sequence ID" value="KAF2648848.1"/>
    <property type="molecule type" value="Genomic_DNA"/>
</dbReference>
<organism evidence="1 2">
    <name type="scientific">Lophiostoma macrostomum CBS 122681</name>
    <dbReference type="NCBI Taxonomy" id="1314788"/>
    <lineage>
        <taxon>Eukaryota</taxon>
        <taxon>Fungi</taxon>
        <taxon>Dikarya</taxon>
        <taxon>Ascomycota</taxon>
        <taxon>Pezizomycotina</taxon>
        <taxon>Dothideomycetes</taxon>
        <taxon>Pleosporomycetidae</taxon>
        <taxon>Pleosporales</taxon>
        <taxon>Lophiostomataceae</taxon>
        <taxon>Lophiostoma</taxon>
    </lineage>
</organism>